<dbReference type="RefSeq" id="WP_380136781.1">
    <property type="nucleotide sequence ID" value="NZ_JBHLUI010000008.1"/>
</dbReference>
<keyword evidence="2" id="KW-0805">Transcription regulation</keyword>
<evidence type="ECO:0000256" key="5">
    <source>
        <dbReference type="SAM" id="MobiDB-lite"/>
    </source>
</evidence>
<dbReference type="PANTHER" id="PTHR30146:SF148">
    <property type="entry name" value="HTH-TYPE TRANSCRIPTIONAL REPRESSOR PURR-RELATED"/>
    <property type="match status" value="1"/>
</dbReference>
<evidence type="ECO:0000259" key="6">
    <source>
        <dbReference type="PROSITE" id="PS50932"/>
    </source>
</evidence>
<name>A0ABV5LWT5_9ACTN</name>
<keyword evidence="1" id="KW-0678">Repressor</keyword>
<accession>A0ABV5LWT5</accession>
<dbReference type="EMBL" id="JBHMDM010000007">
    <property type="protein sequence ID" value="MFB9378557.1"/>
    <property type="molecule type" value="Genomic_DNA"/>
</dbReference>
<keyword evidence="4" id="KW-0804">Transcription</keyword>
<dbReference type="CDD" id="cd01392">
    <property type="entry name" value="HTH_LacI"/>
    <property type="match status" value="1"/>
</dbReference>
<dbReference type="InterPro" id="IPR000843">
    <property type="entry name" value="HTH_LacI"/>
</dbReference>
<feature type="region of interest" description="Disordered" evidence="5">
    <location>
        <begin position="313"/>
        <end position="345"/>
    </location>
</feature>
<dbReference type="SUPFAM" id="SSF53822">
    <property type="entry name" value="Periplasmic binding protein-like I"/>
    <property type="match status" value="1"/>
</dbReference>
<dbReference type="PANTHER" id="PTHR30146">
    <property type="entry name" value="LACI-RELATED TRANSCRIPTIONAL REPRESSOR"/>
    <property type="match status" value="1"/>
</dbReference>
<reference evidence="7 8" key="1">
    <citation type="submission" date="2024-09" db="EMBL/GenBank/DDBJ databases">
        <authorList>
            <person name="Sun Q."/>
            <person name="Mori K."/>
        </authorList>
    </citation>
    <scope>NUCLEOTIDE SEQUENCE [LARGE SCALE GENOMIC DNA]</scope>
    <source>
        <strain evidence="7 8">TISTR 1856</strain>
    </source>
</reference>
<sequence length="345" mass="35814">MKRATSRDVAVRAGVSRSAVSMVLNGKGDGNIAADKQAAILAAAAELEYTPNSVARSLRTQRTHTLGLVTDAIASSAFGGLLLQGASEAAAAAGYAIVLVDTHDHPEREADAYRTLLDRRVDAVLFAAMSLRTYEPPAAMSEVTSVLANCFDSGGRVRGYVPAEVAGGRTAASLLLDAGHRDVVLLAGTPDAMAGALRAEGFQLERRERGLPPGRVVETGWQIDHGYAAAMQVLAAPDRPTGILCANDRVAIGVALAAARLGLDVPGDLSLVGYDDDENVAGRMVPGLTTVALPHREMGESAVRHLLDRVRGDVSPSAGPAPQDATVLVPCPPVVRDSVAPPSPR</sequence>
<dbReference type="SMART" id="SM00354">
    <property type="entry name" value="HTH_LACI"/>
    <property type="match status" value="1"/>
</dbReference>
<keyword evidence="3 7" id="KW-0238">DNA-binding</keyword>
<organism evidence="7 8">
    <name type="scientific">Kineococcus gynurae</name>
    <dbReference type="NCBI Taxonomy" id="452979"/>
    <lineage>
        <taxon>Bacteria</taxon>
        <taxon>Bacillati</taxon>
        <taxon>Actinomycetota</taxon>
        <taxon>Actinomycetes</taxon>
        <taxon>Kineosporiales</taxon>
        <taxon>Kineosporiaceae</taxon>
        <taxon>Kineococcus</taxon>
    </lineage>
</organism>
<dbReference type="Pfam" id="PF13377">
    <property type="entry name" value="Peripla_BP_3"/>
    <property type="match status" value="1"/>
</dbReference>
<proteinExistence type="predicted"/>
<evidence type="ECO:0000313" key="7">
    <source>
        <dbReference type="EMBL" id="MFB9378557.1"/>
    </source>
</evidence>
<evidence type="ECO:0000256" key="2">
    <source>
        <dbReference type="ARBA" id="ARBA00023015"/>
    </source>
</evidence>
<dbReference type="Gene3D" id="3.40.50.2300">
    <property type="match status" value="2"/>
</dbReference>
<dbReference type="Gene3D" id="1.10.260.40">
    <property type="entry name" value="lambda repressor-like DNA-binding domains"/>
    <property type="match status" value="1"/>
</dbReference>
<feature type="domain" description="HTH lacI-type" evidence="6">
    <location>
        <begin position="4"/>
        <end position="60"/>
    </location>
</feature>
<evidence type="ECO:0000313" key="8">
    <source>
        <dbReference type="Proteomes" id="UP001589748"/>
    </source>
</evidence>
<gene>
    <name evidence="7" type="ORF">ACFFVI_16455</name>
</gene>
<dbReference type="Pfam" id="PF00356">
    <property type="entry name" value="LacI"/>
    <property type="match status" value="1"/>
</dbReference>
<dbReference type="GO" id="GO:0003677">
    <property type="term" value="F:DNA binding"/>
    <property type="evidence" value="ECO:0007669"/>
    <property type="project" value="UniProtKB-KW"/>
</dbReference>
<comment type="caution">
    <text evidence="7">The sequence shown here is derived from an EMBL/GenBank/DDBJ whole genome shotgun (WGS) entry which is preliminary data.</text>
</comment>
<evidence type="ECO:0000256" key="4">
    <source>
        <dbReference type="ARBA" id="ARBA00023163"/>
    </source>
</evidence>
<evidence type="ECO:0000256" key="1">
    <source>
        <dbReference type="ARBA" id="ARBA00022491"/>
    </source>
</evidence>
<keyword evidence="8" id="KW-1185">Reference proteome</keyword>
<dbReference type="InterPro" id="IPR010982">
    <property type="entry name" value="Lambda_DNA-bd_dom_sf"/>
</dbReference>
<dbReference type="InterPro" id="IPR028082">
    <property type="entry name" value="Peripla_BP_I"/>
</dbReference>
<dbReference type="InterPro" id="IPR046335">
    <property type="entry name" value="LacI/GalR-like_sensor"/>
</dbReference>
<protein>
    <submittedName>
        <fullName evidence="7">LacI family DNA-binding transcriptional regulator</fullName>
    </submittedName>
</protein>
<dbReference type="PROSITE" id="PS50932">
    <property type="entry name" value="HTH_LACI_2"/>
    <property type="match status" value="1"/>
</dbReference>
<dbReference type="Proteomes" id="UP001589748">
    <property type="component" value="Unassembled WGS sequence"/>
</dbReference>
<evidence type="ECO:0000256" key="3">
    <source>
        <dbReference type="ARBA" id="ARBA00023125"/>
    </source>
</evidence>
<dbReference type="SUPFAM" id="SSF47413">
    <property type="entry name" value="lambda repressor-like DNA-binding domains"/>
    <property type="match status" value="1"/>
</dbReference>
<dbReference type="CDD" id="cd06288">
    <property type="entry name" value="PBP1_sucrose_transcription_regulator"/>
    <property type="match status" value="1"/>
</dbReference>